<proteinExistence type="predicted"/>
<sequence>MPRIWAKRELTAAAILEDDVVMGALGSLTAGSTAAPGWVMEKVGLGNSFVGDGGVAEDEVDDKRGEDRVKIGSTRASGSTSLNRVVGDCCGLLGSGWTVATSSSATATDVPGLAVANNRASAASASPPPLNRGAASEPEPEPVPAPVPALTPEPETAEETDETLLLRLLRPLDINSTSDGRARSCGRRPNMHSFLQSSSVEKMFPFVLGTIVAARVP</sequence>
<evidence type="ECO:0000313" key="2">
    <source>
        <dbReference type="EMBL" id="KAK8046179.1"/>
    </source>
</evidence>
<feature type="compositionally biased region" description="Pro residues" evidence="1">
    <location>
        <begin position="141"/>
        <end position="151"/>
    </location>
</feature>
<feature type="region of interest" description="Disordered" evidence="1">
    <location>
        <begin position="121"/>
        <end position="159"/>
    </location>
</feature>
<reference evidence="2 3" key="1">
    <citation type="submission" date="2023-01" db="EMBL/GenBank/DDBJ databases">
        <title>Analysis of 21 Apiospora genomes using comparative genomics revels a genus with tremendous synthesis potential of carbohydrate active enzymes and secondary metabolites.</title>
        <authorList>
            <person name="Sorensen T."/>
        </authorList>
    </citation>
    <scope>NUCLEOTIDE SEQUENCE [LARGE SCALE GENOMIC DNA]</scope>
    <source>
        <strain evidence="2 3">CBS 83171</strain>
    </source>
</reference>
<name>A0ABR1THS9_9PEZI</name>
<evidence type="ECO:0000313" key="3">
    <source>
        <dbReference type="Proteomes" id="UP001446871"/>
    </source>
</evidence>
<protein>
    <submittedName>
        <fullName evidence="2">Uncharacterized protein</fullName>
    </submittedName>
</protein>
<comment type="caution">
    <text evidence="2">The sequence shown here is derived from an EMBL/GenBank/DDBJ whole genome shotgun (WGS) entry which is preliminary data.</text>
</comment>
<organism evidence="2 3">
    <name type="scientific">Apiospora saccharicola</name>
    <dbReference type="NCBI Taxonomy" id="335842"/>
    <lineage>
        <taxon>Eukaryota</taxon>
        <taxon>Fungi</taxon>
        <taxon>Dikarya</taxon>
        <taxon>Ascomycota</taxon>
        <taxon>Pezizomycotina</taxon>
        <taxon>Sordariomycetes</taxon>
        <taxon>Xylariomycetidae</taxon>
        <taxon>Amphisphaeriales</taxon>
        <taxon>Apiosporaceae</taxon>
        <taxon>Apiospora</taxon>
    </lineage>
</organism>
<gene>
    <name evidence="2" type="ORF">PG996_014243</name>
</gene>
<evidence type="ECO:0000256" key="1">
    <source>
        <dbReference type="SAM" id="MobiDB-lite"/>
    </source>
</evidence>
<accession>A0ABR1THS9</accession>
<dbReference type="EMBL" id="JAQQWM010000009">
    <property type="protein sequence ID" value="KAK8046179.1"/>
    <property type="molecule type" value="Genomic_DNA"/>
</dbReference>
<keyword evidence="3" id="KW-1185">Reference proteome</keyword>
<dbReference type="Proteomes" id="UP001446871">
    <property type="component" value="Unassembled WGS sequence"/>
</dbReference>